<protein>
    <submittedName>
        <fullName evidence="4">Aminoglycoside phosphotransferase family protein</fullName>
    </submittedName>
</protein>
<evidence type="ECO:0000313" key="5">
    <source>
        <dbReference type="Proteomes" id="UP001595556"/>
    </source>
</evidence>
<dbReference type="Gene3D" id="3.30.200.20">
    <property type="entry name" value="Phosphorylase Kinase, domain 1"/>
    <property type="match status" value="1"/>
</dbReference>
<feature type="domain" description="Aminoglycoside phosphotransferase" evidence="3">
    <location>
        <begin position="44"/>
        <end position="271"/>
    </location>
</feature>
<keyword evidence="5" id="KW-1185">Reference proteome</keyword>
<organism evidence="4 5">
    <name type="scientific">Piscinibacterium candidicorallinum</name>
    <dbReference type="NCBI Taxonomy" id="1793872"/>
    <lineage>
        <taxon>Bacteria</taxon>
        <taxon>Pseudomonadati</taxon>
        <taxon>Pseudomonadota</taxon>
        <taxon>Betaproteobacteria</taxon>
        <taxon>Burkholderiales</taxon>
        <taxon>Piscinibacterium</taxon>
    </lineage>
</organism>
<evidence type="ECO:0000256" key="1">
    <source>
        <dbReference type="ARBA" id="ARBA00022741"/>
    </source>
</evidence>
<keyword evidence="1" id="KW-0547">Nucleotide-binding</keyword>
<evidence type="ECO:0000256" key="2">
    <source>
        <dbReference type="ARBA" id="ARBA00022840"/>
    </source>
</evidence>
<evidence type="ECO:0000313" key="4">
    <source>
        <dbReference type="EMBL" id="MFC3148829.1"/>
    </source>
</evidence>
<dbReference type="InterPro" id="IPR002575">
    <property type="entry name" value="Aminoglycoside_PTrfase"/>
</dbReference>
<dbReference type="PANTHER" id="PTHR33540">
    <property type="entry name" value="TRNA THREONYLCARBAMOYLADENOSINE BIOSYNTHESIS PROTEIN TSAE"/>
    <property type="match status" value="1"/>
</dbReference>
<sequence length="355" mass="39831">MSAPIVSGAAASALSAPAQDPRLPLVQAFVETQAAAYGLQGDTLAPASADASFRRYFRVQGSAASYIVMDAPPSHEDCKPFIHVAQLFGATGIQVPRVLEQYLAGGFLLLTDLGSQTYLNALRADAAPANGLYLDALDALVKLQRGTVADSLPPYDAERLRREMMLFPEWYLDRHLGKPASAEQMKAIESAFDTILKVNLAEPQVYVHRDYHSRNLMRTAEHNPGVLDFQDAVIGPMSYDLVSLLRDAYIEWPEDQQLDWAVRYWERARAAGLPVREDFGDFWRDFEIMGLQRHLKVLGIFARLYHRDGKDGYLKDLPLVSKYARAVMERYRIFLPLLKILDEAEGYARPTGYTF</sequence>
<evidence type="ECO:0000259" key="3">
    <source>
        <dbReference type="Pfam" id="PF01636"/>
    </source>
</evidence>
<dbReference type="Gene3D" id="3.90.1200.10">
    <property type="match status" value="1"/>
</dbReference>
<dbReference type="EMBL" id="JBHRTI010000010">
    <property type="protein sequence ID" value="MFC3148829.1"/>
    <property type="molecule type" value="Genomic_DNA"/>
</dbReference>
<dbReference type="SUPFAM" id="SSF56112">
    <property type="entry name" value="Protein kinase-like (PK-like)"/>
    <property type="match status" value="1"/>
</dbReference>
<proteinExistence type="predicted"/>
<dbReference type="Pfam" id="PF01636">
    <property type="entry name" value="APH"/>
    <property type="match status" value="1"/>
</dbReference>
<dbReference type="InterPro" id="IPR011009">
    <property type="entry name" value="Kinase-like_dom_sf"/>
</dbReference>
<accession>A0ABV7H4I6</accession>
<reference evidence="5" key="1">
    <citation type="journal article" date="2019" name="Int. J. Syst. Evol. Microbiol.">
        <title>The Global Catalogue of Microorganisms (GCM) 10K type strain sequencing project: providing services to taxonomists for standard genome sequencing and annotation.</title>
        <authorList>
            <consortium name="The Broad Institute Genomics Platform"/>
            <consortium name="The Broad Institute Genome Sequencing Center for Infectious Disease"/>
            <person name="Wu L."/>
            <person name="Ma J."/>
        </authorList>
    </citation>
    <scope>NUCLEOTIDE SEQUENCE [LARGE SCALE GENOMIC DNA]</scope>
    <source>
        <strain evidence="5">KCTC 52168</strain>
    </source>
</reference>
<dbReference type="RefSeq" id="WP_377305129.1">
    <property type="nucleotide sequence ID" value="NZ_CP180191.1"/>
</dbReference>
<comment type="caution">
    <text evidence="4">The sequence shown here is derived from an EMBL/GenBank/DDBJ whole genome shotgun (WGS) entry which is preliminary data.</text>
</comment>
<gene>
    <name evidence="4" type="ORF">ACFOEN_14445</name>
</gene>
<dbReference type="Proteomes" id="UP001595556">
    <property type="component" value="Unassembled WGS sequence"/>
</dbReference>
<name>A0ABV7H4I6_9BURK</name>
<dbReference type="PANTHER" id="PTHR33540:SF1">
    <property type="entry name" value="N-ACETYLMURAMATE_N-ACETYLGLUCOSAMINE KINASE"/>
    <property type="match status" value="1"/>
</dbReference>
<keyword evidence="2" id="KW-0067">ATP-binding</keyword>